<feature type="non-terminal residue" evidence="2">
    <location>
        <position position="1"/>
    </location>
</feature>
<dbReference type="AlphaFoldDB" id="A0A699X9P4"/>
<proteinExistence type="predicted"/>
<evidence type="ECO:0000313" key="2">
    <source>
        <dbReference type="EMBL" id="GFD55140.1"/>
    </source>
</evidence>
<feature type="region of interest" description="Disordered" evidence="1">
    <location>
        <begin position="1"/>
        <end position="22"/>
    </location>
</feature>
<reference evidence="2" key="1">
    <citation type="journal article" date="2019" name="Sci. Rep.">
        <title>Draft genome of Tanacetum cinerariifolium, the natural source of mosquito coil.</title>
        <authorList>
            <person name="Yamashiro T."/>
            <person name="Shiraishi A."/>
            <person name="Satake H."/>
            <person name="Nakayama K."/>
        </authorList>
    </citation>
    <scope>NUCLEOTIDE SEQUENCE</scope>
</reference>
<sequence>ERRWDGGGGRSGGRDGWRGGGWWHGRCVKVRAGAATGVGGVRVVGRSGGPPWAIRGVVAAQR</sequence>
<name>A0A699X9P4_TANCI</name>
<dbReference type="EMBL" id="BKCJ011814440">
    <property type="protein sequence ID" value="GFD55140.1"/>
    <property type="molecule type" value="Genomic_DNA"/>
</dbReference>
<evidence type="ECO:0000256" key="1">
    <source>
        <dbReference type="SAM" id="MobiDB-lite"/>
    </source>
</evidence>
<feature type="compositionally biased region" description="Gly residues" evidence="1">
    <location>
        <begin position="1"/>
        <end position="11"/>
    </location>
</feature>
<accession>A0A699X9P4</accession>
<comment type="caution">
    <text evidence="2">The sequence shown here is derived from an EMBL/GenBank/DDBJ whole genome shotgun (WGS) entry which is preliminary data.</text>
</comment>
<organism evidence="2">
    <name type="scientific">Tanacetum cinerariifolium</name>
    <name type="common">Dalmatian daisy</name>
    <name type="synonym">Chrysanthemum cinerariifolium</name>
    <dbReference type="NCBI Taxonomy" id="118510"/>
    <lineage>
        <taxon>Eukaryota</taxon>
        <taxon>Viridiplantae</taxon>
        <taxon>Streptophyta</taxon>
        <taxon>Embryophyta</taxon>
        <taxon>Tracheophyta</taxon>
        <taxon>Spermatophyta</taxon>
        <taxon>Magnoliopsida</taxon>
        <taxon>eudicotyledons</taxon>
        <taxon>Gunneridae</taxon>
        <taxon>Pentapetalae</taxon>
        <taxon>asterids</taxon>
        <taxon>campanulids</taxon>
        <taxon>Asterales</taxon>
        <taxon>Asteraceae</taxon>
        <taxon>Asteroideae</taxon>
        <taxon>Anthemideae</taxon>
        <taxon>Anthemidinae</taxon>
        <taxon>Tanacetum</taxon>
    </lineage>
</organism>
<gene>
    <name evidence="2" type="ORF">Tci_927109</name>
</gene>
<protein>
    <submittedName>
        <fullName evidence="2">Uncharacterized protein</fullName>
    </submittedName>
</protein>